<evidence type="ECO:0000256" key="6">
    <source>
        <dbReference type="ARBA" id="ARBA00023239"/>
    </source>
</evidence>
<comment type="catalytic activity">
    <reaction evidence="7">
        <text>prephenate + H(+) = 3-phenylpyruvate + CO2 + H2O</text>
        <dbReference type="Rhea" id="RHEA:21648"/>
        <dbReference type="ChEBI" id="CHEBI:15377"/>
        <dbReference type="ChEBI" id="CHEBI:15378"/>
        <dbReference type="ChEBI" id="CHEBI:16526"/>
        <dbReference type="ChEBI" id="CHEBI:18005"/>
        <dbReference type="ChEBI" id="CHEBI:29934"/>
        <dbReference type="EC" id="4.2.1.51"/>
    </reaction>
</comment>
<dbReference type="KEGG" id="mez:Mtc_2421"/>
<dbReference type="SUPFAM" id="SSF55021">
    <property type="entry name" value="ACT-like"/>
    <property type="match status" value="1"/>
</dbReference>
<dbReference type="STRING" id="1041930.Mtc_2421"/>
<dbReference type="RefSeq" id="WP_014406981.1">
    <property type="nucleotide sequence ID" value="NC_017034.1"/>
</dbReference>
<dbReference type="CDD" id="cd04905">
    <property type="entry name" value="ACT_CM-PDT"/>
    <property type="match status" value="1"/>
</dbReference>
<feature type="domain" description="ACT" evidence="9">
    <location>
        <begin position="188"/>
        <end position="265"/>
    </location>
</feature>
<evidence type="ECO:0000256" key="1">
    <source>
        <dbReference type="ARBA" id="ARBA00004741"/>
    </source>
</evidence>
<dbReference type="InterPro" id="IPR018528">
    <property type="entry name" value="Preph_deHydtase_CS"/>
</dbReference>
<comment type="pathway">
    <text evidence="1">Amino-acid biosynthesis; L-phenylalanine biosynthesis; phenylpyruvate from prephenate: step 1/1.</text>
</comment>
<protein>
    <recommendedName>
        <fullName evidence="2">prephenate dehydratase</fullName>
        <ecNumber evidence="2">4.2.1.51</ecNumber>
    </recommendedName>
</protein>
<dbReference type="CDD" id="cd13633">
    <property type="entry name" value="PBP2_Sa-PDT_like"/>
    <property type="match status" value="1"/>
</dbReference>
<evidence type="ECO:0000259" key="8">
    <source>
        <dbReference type="PROSITE" id="PS51171"/>
    </source>
</evidence>
<dbReference type="HOGENOM" id="CLU_035008_0_2_2"/>
<keyword evidence="3" id="KW-0028">Amino-acid biosynthesis</keyword>
<evidence type="ECO:0000256" key="2">
    <source>
        <dbReference type="ARBA" id="ARBA00013147"/>
    </source>
</evidence>
<dbReference type="Proteomes" id="UP000005233">
    <property type="component" value="Chromosome"/>
</dbReference>
<dbReference type="SUPFAM" id="SSF53850">
    <property type="entry name" value="Periplasmic binding protein-like II"/>
    <property type="match status" value="1"/>
</dbReference>
<dbReference type="OrthoDB" id="8755at2157"/>
<dbReference type="NCBIfam" id="NF008865">
    <property type="entry name" value="PRK11898.1"/>
    <property type="match status" value="1"/>
</dbReference>
<dbReference type="PROSITE" id="PS00858">
    <property type="entry name" value="PREPHENATE_DEHYDR_2"/>
    <property type="match status" value="1"/>
</dbReference>
<feature type="domain" description="Prephenate dehydratase" evidence="8">
    <location>
        <begin position="2"/>
        <end position="175"/>
    </location>
</feature>
<reference evidence="10 11" key="1">
    <citation type="journal article" date="2012" name="J. Bacteriol.">
        <title>Complete genome sequence of a thermophilic methanogen, Methanocella conradii HZ254, isolated from Chinese rice field soil.</title>
        <authorList>
            <person name="Lu Z."/>
            <person name="Lu Y."/>
        </authorList>
    </citation>
    <scope>NUCLEOTIDE SEQUENCE [LARGE SCALE GENOMIC DNA]</scope>
    <source>
        <strain evidence="11">DSM 24694 / JCM 17849 / CGMCC 1.5162 / HZ254</strain>
    </source>
</reference>
<evidence type="ECO:0000256" key="5">
    <source>
        <dbReference type="ARBA" id="ARBA00023222"/>
    </source>
</evidence>
<dbReference type="GO" id="GO:0009094">
    <property type="term" value="P:L-phenylalanine biosynthetic process"/>
    <property type="evidence" value="ECO:0007669"/>
    <property type="project" value="UniProtKB-KW"/>
</dbReference>
<dbReference type="InterPro" id="IPR002912">
    <property type="entry name" value="ACT_dom"/>
</dbReference>
<name>H8I6F2_METCZ</name>
<dbReference type="GO" id="GO:0004664">
    <property type="term" value="F:prephenate dehydratase activity"/>
    <property type="evidence" value="ECO:0007669"/>
    <property type="project" value="UniProtKB-EC"/>
</dbReference>
<dbReference type="InterPro" id="IPR045865">
    <property type="entry name" value="ACT-like_dom_sf"/>
</dbReference>
<dbReference type="Gene3D" id="3.40.190.10">
    <property type="entry name" value="Periplasmic binding protein-like II"/>
    <property type="match status" value="2"/>
</dbReference>
<keyword evidence="4" id="KW-0057">Aromatic amino acid biosynthesis</keyword>
<evidence type="ECO:0000256" key="4">
    <source>
        <dbReference type="ARBA" id="ARBA00023141"/>
    </source>
</evidence>
<dbReference type="GeneID" id="11972599"/>
<keyword evidence="5" id="KW-0584">Phenylalanine biosynthesis</keyword>
<dbReference type="Gene3D" id="3.30.70.260">
    <property type="match status" value="1"/>
</dbReference>
<dbReference type="InterPro" id="IPR001086">
    <property type="entry name" value="Preph_deHydtase"/>
</dbReference>
<keyword evidence="6 10" id="KW-0456">Lyase</keyword>
<dbReference type="PROSITE" id="PS51171">
    <property type="entry name" value="PREPHENATE_DEHYDR_3"/>
    <property type="match status" value="1"/>
</dbReference>
<dbReference type="GO" id="GO:0005737">
    <property type="term" value="C:cytoplasm"/>
    <property type="evidence" value="ECO:0007669"/>
    <property type="project" value="TreeGrafter"/>
</dbReference>
<sequence length="270" mass="29824">MKLCLLGPEGTFSEMAARKWSRDADLIFMDDMESVAIAVEEGACDEGILPIENSLEGPVGAVMGLLLDISSPIIGEVILPIKQCLMSRGSLENIRIIVSHPQALGQCRHYIHEHFPGAEVRTTGSTSHAARLAQEFPEMAAIGCSESAQKYGLKVLKEGIQDHPNNYTRFIVLGRKEAAPTGHDKTSLAVYLDRDRPGALYDFLGEFAHRQINMTRIESRPSKKLLGDYWFFIDVEGHRDDALLREAISALKDKCTTLKVLGSYPRADIA</sequence>
<dbReference type="eggNOG" id="arCOG00255">
    <property type="taxonomic scope" value="Archaea"/>
</dbReference>
<evidence type="ECO:0000313" key="11">
    <source>
        <dbReference type="Proteomes" id="UP000005233"/>
    </source>
</evidence>
<dbReference type="PROSITE" id="PS51671">
    <property type="entry name" value="ACT"/>
    <property type="match status" value="1"/>
</dbReference>
<dbReference type="FunFam" id="3.40.190.10:FF:000034">
    <property type="entry name" value="Chorismate mutase/prephenate dehydratase"/>
    <property type="match status" value="1"/>
</dbReference>
<dbReference type="PANTHER" id="PTHR21022">
    <property type="entry name" value="PREPHENATE DEHYDRATASE P PROTEIN"/>
    <property type="match status" value="1"/>
</dbReference>
<evidence type="ECO:0000313" key="10">
    <source>
        <dbReference type="EMBL" id="AFD01150.1"/>
    </source>
</evidence>
<dbReference type="EC" id="4.2.1.51" evidence="2"/>
<organism evidence="10 11">
    <name type="scientific">Methanocella conradii (strain DSM 24694 / JCM 17849 / CGMCC 1.5162 / HZ254)</name>
    <dbReference type="NCBI Taxonomy" id="1041930"/>
    <lineage>
        <taxon>Archaea</taxon>
        <taxon>Methanobacteriati</taxon>
        <taxon>Methanobacteriota</taxon>
        <taxon>Stenosarchaea group</taxon>
        <taxon>Methanomicrobia</taxon>
        <taxon>Methanocellales</taxon>
        <taxon>Methanocellaceae</taxon>
        <taxon>Methanocella</taxon>
    </lineage>
</organism>
<evidence type="ECO:0000256" key="3">
    <source>
        <dbReference type="ARBA" id="ARBA00022605"/>
    </source>
</evidence>
<keyword evidence="11" id="KW-1185">Reference proteome</keyword>
<evidence type="ECO:0000256" key="7">
    <source>
        <dbReference type="ARBA" id="ARBA00047848"/>
    </source>
</evidence>
<dbReference type="FunFam" id="3.30.70.260:FF:000012">
    <property type="entry name" value="Prephenate dehydratase"/>
    <property type="match status" value="1"/>
</dbReference>
<accession>H8I6F2</accession>
<dbReference type="PROSITE" id="PS00857">
    <property type="entry name" value="PREPHENATE_DEHYDR_1"/>
    <property type="match status" value="1"/>
</dbReference>
<dbReference type="Pfam" id="PF00800">
    <property type="entry name" value="PDT"/>
    <property type="match status" value="1"/>
</dbReference>
<dbReference type="AlphaFoldDB" id="H8I6F2"/>
<dbReference type="Pfam" id="PF01842">
    <property type="entry name" value="ACT"/>
    <property type="match status" value="1"/>
</dbReference>
<dbReference type="EMBL" id="CP003243">
    <property type="protein sequence ID" value="AFD01150.1"/>
    <property type="molecule type" value="Genomic_DNA"/>
</dbReference>
<evidence type="ECO:0000259" key="9">
    <source>
        <dbReference type="PROSITE" id="PS51671"/>
    </source>
</evidence>
<proteinExistence type="predicted"/>
<gene>
    <name evidence="10" type="primary">pheA</name>
    <name evidence="10" type="ordered locus">Mtc_2421</name>
</gene>
<dbReference type="PANTHER" id="PTHR21022:SF19">
    <property type="entry name" value="PREPHENATE DEHYDRATASE-RELATED"/>
    <property type="match status" value="1"/>
</dbReference>